<keyword evidence="3" id="KW-1185">Reference proteome</keyword>
<organism evidence="2 3">
    <name type="scientific">Coemansia reversa (strain ATCC 12441 / NRRL 1564)</name>
    <dbReference type="NCBI Taxonomy" id="763665"/>
    <lineage>
        <taxon>Eukaryota</taxon>
        <taxon>Fungi</taxon>
        <taxon>Fungi incertae sedis</taxon>
        <taxon>Zoopagomycota</taxon>
        <taxon>Kickxellomycotina</taxon>
        <taxon>Kickxellomycetes</taxon>
        <taxon>Kickxellales</taxon>
        <taxon>Kickxellaceae</taxon>
        <taxon>Coemansia</taxon>
    </lineage>
</organism>
<feature type="region of interest" description="Disordered" evidence="1">
    <location>
        <begin position="259"/>
        <end position="296"/>
    </location>
</feature>
<feature type="compositionally biased region" description="Polar residues" evidence="1">
    <location>
        <begin position="276"/>
        <end position="296"/>
    </location>
</feature>
<dbReference type="OrthoDB" id="5556225at2759"/>
<reference evidence="2 3" key="1">
    <citation type="journal article" date="2015" name="Genome Biol. Evol.">
        <title>Phylogenomic analyses indicate that early fungi evolved digesting cell walls of algal ancestors of land plants.</title>
        <authorList>
            <person name="Chang Y."/>
            <person name="Wang S."/>
            <person name="Sekimoto S."/>
            <person name="Aerts A.L."/>
            <person name="Choi C."/>
            <person name="Clum A."/>
            <person name="LaButti K.M."/>
            <person name="Lindquist E.A."/>
            <person name="Yee Ngan C."/>
            <person name="Ohm R.A."/>
            <person name="Salamov A.A."/>
            <person name="Grigoriev I.V."/>
            <person name="Spatafora J.W."/>
            <person name="Berbee M.L."/>
        </authorList>
    </citation>
    <scope>NUCLEOTIDE SEQUENCE [LARGE SCALE GENOMIC DNA]</scope>
    <source>
        <strain evidence="2 3">NRRL 1564</strain>
    </source>
</reference>
<accession>A0A2G5B3Y4</accession>
<evidence type="ECO:0000313" key="3">
    <source>
        <dbReference type="Proteomes" id="UP000242474"/>
    </source>
</evidence>
<protein>
    <submittedName>
        <fullName evidence="2">Uncharacterized protein</fullName>
    </submittedName>
</protein>
<evidence type="ECO:0000313" key="2">
    <source>
        <dbReference type="EMBL" id="PIA13712.1"/>
    </source>
</evidence>
<gene>
    <name evidence="2" type="ORF">COEREDRAFT_48379</name>
</gene>
<sequence>MICLLEELQATKGNCVLIDPGRGNLIYCMHKRSTADNPCLYCYSAQTTHKTIDPQRFRRYVEMRNCISPVLRGFYENHQTIESLTHQIHKEHGGFKLHRYPLHWKLQLSVYINQQQADARLARNLREKFGAYPVLVLVIGNWSAPNVRFHAPIRSVGLRDMLQAYRFKVYLIDEYCTMVACPVCYHQLEKFCWLDKPRPWQQKNHPRVLCHGLLRFTSERCSEDNMPNRIWNRDLAAVINMRAILHSLRNDNGIPRAFHRGNNNALAAPQPRHPRTSTSSVSGITNSGSASTSAAF</sequence>
<evidence type="ECO:0000256" key="1">
    <source>
        <dbReference type="SAM" id="MobiDB-lite"/>
    </source>
</evidence>
<name>A0A2G5B3Y4_COERN</name>
<proteinExistence type="predicted"/>
<dbReference type="AlphaFoldDB" id="A0A2G5B3Y4"/>
<dbReference type="Proteomes" id="UP000242474">
    <property type="component" value="Unassembled WGS sequence"/>
</dbReference>
<dbReference type="EMBL" id="KZ303528">
    <property type="protein sequence ID" value="PIA13712.1"/>
    <property type="molecule type" value="Genomic_DNA"/>
</dbReference>